<protein>
    <submittedName>
        <fullName evidence="2">Serine hydrolase</fullName>
    </submittedName>
</protein>
<name>A0A7Z2T741_9VIBR</name>
<keyword evidence="3" id="KW-1185">Reference proteome</keyword>
<dbReference type="Gene3D" id="3.40.710.10">
    <property type="entry name" value="DD-peptidase/beta-lactamase superfamily"/>
    <property type="match status" value="1"/>
</dbReference>
<dbReference type="Pfam" id="PF00144">
    <property type="entry name" value="Beta-lactamase"/>
    <property type="match status" value="1"/>
</dbReference>
<dbReference type="Proteomes" id="UP000464262">
    <property type="component" value="Chromosome 2"/>
</dbReference>
<dbReference type="SUPFAM" id="SSF56601">
    <property type="entry name" value="beta-lactamase/transpeptidase-like"/>
    <property type="match status" value="1"/>
</dbReference>
<evidence type="ECO:0000313" key="3">
    <source>
        <dbReference type="Proteomes" id="UP000464262"/>
    </source>
</evidence>
<proteinExistence type="predicted"/>
<feature type="domain" description="Beta-lactamase-related" evidence="1">
    <location>
        <begin position="4"/>
        <end position="258"/>
    </location>
</feature>
<dbReference type="InterPro" id="IPR001466">
    <property type="entry name" value="Beta-lactam-related"/>
</dbReference>
<dbReference type="KEGG" id="vas:GT360_18840"/>
<evidence type="ECO:0000313" key="2">
    <source>
        <dbReference type="EMBL" id="QIA65589.1"/>
    </source>
</evidence>
<dbReference type="GO" id="GO:0016787">
    <property type="term" value="F:hydrolase activity"/>
    <property type="evidence" value="ECO:0007669"/>
    <property type="project" value="UniProtKB-KW"/>
</dbReference>
<dbReference type="RefSeq" id="WP_164650489.1">
    <property type="nucleotide sequence ID" value="NZ_CP047476.1"/>
</dbReference>
<dbReference type="EMBL" id="CP047476">
    <property type="protein sequence ID" value="QIA65589.1"/>
    <property type="molecule type" value="Genomic_DNA"/>
</dbReference>
<dbReference type="PANTHER" id="PTHR43283:SF7">
    <property type="entry name" value="BETA-LACTAMASE-RELATED DOMAIN-CONTAINING PROTEIN"/>
    <property type="match status" value="1"/>
</dbReference>
<dbReference type="InterPro" id="IPR050789">
    <property type="entry name" value="Diverse_Enzym_Activities"/>
</dbReference>
<reference evidence="2 3" key="1">
    <citation type="submission" date="2020-01" db="EMBL/GenBank/DDBJ databases">
        <title>Whole genome and functional gene identification of agarase of Vibrio HN897.</title>
        <authorList>
            <person name="Liu Y."/>
            <person name="Zhao Z."/>
        </authorList>
    </citation>
    <scope>NUCLEOTIDE SEQUENCE [LARGE SCALE GENOMIC DNA]</scope>
    <source>
        <strain evidence="2 3">HN897</strain>
    </source>
</reference>
<keyword evidence="2" id="KW-0378">Hydrolase</keyword>
<gene>
    <name evidence="2" type="ORF">GT360_18840</name>
</gene>
<organism evidence="2 3">
    <name type="scientific">Vibrio astriarenae</name>
    <dbReference type="NCBI Taxonomy" id="1481923"/>
    <lineage>
        <taxon>Bacteria</taxon>
        <taxon>Pseudomonadati</taxon>
        <taxon>Pseudomonadota</taxon>
        <taxon>Gammaproteobacteria</taxon>
        <taxon>Vibrionales</taxon>
        <taxon>Vibrionaceae</taxon>
        <taxon>Vibrio</taxon>
    </lineage>
</organism>
<dbReference type="InterPro" id="IPR012338">
    <property type="entry name" value="Beta-lactam/transpept-like"/>
</dbReference>
<accession>A0A7Z2T741</accession>
<dbReference type="AlphaFoldDB" id="A0A7Z2T741"/>
<dbReference type="PANTHER" id="PTHR43283">
    <property type="entry name" value="BETA-LACTAMASE-RELATED"/>
    <property type="match status" value="1"/>
</dbReference>
<sequence>MYEINLNDSPAKHLPELKGSGFERVTIQDLLNHATAIDFEENYVDPNSDFLKYYGPAMNMAYIPGGRDAQPESTEIYGIYDFLGKFIGENEDLEPGHMFEYNSANSDVLGWIISRVSGQPYNEFIQEHLWSKLGADNDAHMAVDRAFMPISTGGMNTTLRDAARFGSMILNRGHYNGQQIVPAEWVDATLDLEENDYLRTARNPRYADDWQAYKNNWWVLDQEQGEYAAVGIHGQVVYINRTTETVVSFFSSQPGASTVGNDHFWSKIAAAQAIAAEVK</sequence>
<evidence type="ECO:0000259" key="1">
    <source>
        <dbReference type="Pfam" id="PF00144"/>
    </source>
</evidence>